<dbReference type="PROSITE" id="PS00801">
    <property type="entry name" value="TRANSKETOLASE_1"/>
    <property type="match status" value="1"/>
</dbReference>
<feature type="binding site" evidence="12">
    <location>
        <position position="74"/>
    </location>
    <ligand>
        <name>thiamine diphosphate</name>
        <dbReference type="ChEBI" id="CHEBI:58937"/>
    </ligand>
</feature>
<dbReference type="SUPFAM" id="SSF52518">
    <property type="entry name" value="Thiamin diphosphate-binding fold (THDP-binding)"/>
    <property type="match status" value="2"/>
</dbReference>
<dbReference type="SMART" id="SM00861">
    <property type="entry name" value="Transket_pyr"/>
    <property type="match status" value="1"/>
</dbReference>
<dbReference type="FunFam" id="3.40.50.920:FF:000003">
    <property type="entry name" value="Transketolase"/>
    <property type="match status" value="1"/>
</dbReference>
<feature type="binding site" evidence="13">
    <location>
        <position position="197"/>
    </location>
    <ligand>
        <name>Mg(2+)</name>
        <dbReference type="ChEBI" id="CHEBI:18420"/>
    </ligand>
</feature>
<dbReference type="EnsemblProtists" id="EKX49564">
    <property type="protein sequence ID" value="EKX49564"/>
    <property type="gene ID" value="GUITHDRAFT_67657"/>
</dbReference>
<keyword evidence="19" id="KW-1185">Reference proteome</keyword>
<evidence type="ECO:0000256" key="15">
    <source>
        <dbReference type="RuleBase" id="RU004996"/>
    </source>
</evidence>
<feature type="binding site" evidence="11">
    <location>
        <position position="485"/>
    </location>
    <ligand>
        <name>substrate</name>
    </ligand>
</feature>
<dbReference type="CDD" id="cd07033">
    <property type="entry name" value="TPP_PYR_DXS_TK_like"/>
    <property type="match status" value="1"/>
</dbReference>
<dbReference type="Pfam" id="PF22613">
    <property type="entry name" value="Transketolase_C_1"/>
    <property type="match status" value="1"/>
</dbReference>
<keyword evidence="15" id="KW-0106">Calcium</keyword>
<evidence type="ECO:0000256" key="6">
    <source>
        <dbReference type="ARBA" id="ARBA00022723"/>
    </source>
</evidence>
<evidence type="ECO:0000256" key="14">
    <source>
        <dbReference type="PIRSR" id="PIRSR605478-5"/>
    </source>
</evidence>
<evidence type="ECO:0000256" key="2">
    <source>
        <dbReference type="ARBA" id="ARBA00007131"/>
    </source>
</evidence>
<dbReference type="InterPro" id="IPR005478">
    <property type="entry name" value="Transketolase_bac-like"/>
</dbReference>
<evidence type="ECO:0000256" key="11">
    <source>
        <dbReference type="PIRSR" id="PIRSR605478-2"/>
    </source>
</evidence>
<dbReference type="OrthoDB" id="10267175at2759"/>
<dbReference type="InterPro" id="IPR049557">
    <property type="entry name" value="Transketolase_CS"/>
</dbReference>
<name>L1JMR2_GUITC</name>
<keyword evidence="7 13" id="KW-0460">Magnesium</keyword>
<keyword evidence="6 13" id="KW-0479">Metal-binding</keyword>
<dbReference type="STRING" id="905079.L1JMR2"/>
<evidence type="ECO:0000256" key="1">
    <source>
        <dbReference type="ARBA" id="ARBA00001941"/>
    </source>
</evidence>
<comment type="cofactor">
    <cofactor evidence="15">
        <name>Mg(2+)</name>
        <dbReference type="ChEBI" id="CHEBI:18420"/>
    </cofactor>
    <cofactor evidence="15">
        <name>Ca(2+)</name>
        <dbReference type="ChEBI" id="CHEBI:29108"/>
    </cofactor>
    <cofactor evidence="15">
        <name>Mn(2+)</name>
        <dbReference type="ChEBI" id="CHEBI:29035"/>
    </cofactor>
    <cofactor evidence="15">
        <name>Co(2+)</name>
        <dbReference type="ChEBI" id="CHEBI:48828"/>
    </cofactor>
    <text evidence="15">Binds 1 Mg(2+) ion per subunit. Can also utilize other divalent metal cations, such as Ca(2+), Mn(2+) and Co(2+).</text>
</comment>
<dbReference type="CDD" id="cd02012">
    <property type="entry name" value="TPP_TK"/>
    <property type="match status" value="1"/>
</dbReference>
<dbReference type="InterPro" id="IPR009014">
    <property type="entry name" value="Transketo_C/PFOR_II"/>
</dbReference>
<gene>
    <name evidence="17" type="ORF">GUITHDRAFT_67657</name>
</gene>
<comment type="subunit">
    <text evidence="3 15">Homodimer.</text>
</comment>
<dbReference type="InterPro" id="IPR055152">
    <property type="entry name" value="Transketolase-like_C_2"/>
</dbReference>
<comment type="similarity">
    <text evidence="2 15">Belongs to the transketolase family.</text>
</comment>
<dbReference type="GeneID" id="17306220"/>
<comment type="cofactor">
    <cofactor evidence="13">
        <name>Mg(2+)</name>
        <dbReference type="ChEBI" id="CHEBI:18420"/>
    </cofactor>
    <text evidence="13">Binds 1 Mg(2+) ion per subunit. Can also utilize other divalent metal cations, such as Ca(2+), Mn(2+) and Co(2+).</text>
</comment>
<feature type="binding site" evidence="12">
    <location>
        <position position="197"/>
    </location>
    <ligand>
        <name>thiamine diphosphate</name>
        <dbReference type="ChEBI" id="CHEBI:58937"/>
    </ligand>
</feature>
<dbReference type="InterPro" id="IPR005474">
    <property type="entry name" value="Transketolase_N"/>
</dbReference>
<feature type="binding site" evidence="11">
    <location>
        <position position="473"/>
    </location>
    <ligand>
        <name>substrate</name>
    </ligand>
</feature>
<feature type="binding site" evidence="11">
    <location>
        <position position="273"/>
    </location>
    <ligand>
        <name>substrate</name>
    </ligand>
</feature>
<evidence type="ECO:0000256" key="13">
    <source>
        <dbReference type="PIRSR" id="PIRSR605478-4"/>
    </source>
</evidence>
<dbReference type="Gene3D" id="3.40.50.920">
    <property type="match status" value="1"/>
</dbReference>
<dbReference type="PROSITE" id="PS00802">
    <property type="entry name" value="TRANSKETOLASE_2"/>
    <property type="match status" value="1"/>
</dbReference>
<reference evidence="18" key="3">
    <citation type="submission" date="2016-03" db="UniProtKB">
        <authorList>
            <consortium name="EnsemblProtists"/>
        </authorList>
    </citation>
    <scope>IDENTIFICATION</scope>
</reference>
<feature type="binding site" evidence="11">
    <location>
        <position position="532"/>
    </location>
    <ligand>
        <name>substrate</name>
    </ligand>
</feature>
<feature type="binding site" evidence="11">
    <location>
        <position position="393"/>
    </location>
    <ligand>
        <name>substrate</name>
    </ligand>
</feature>
<protein>
    <recommendedName>
        <fullName evidence="4 15">Transketolase</fullName>
        <ecNumber evidence="4 15">2.2.1.1</ecNumber>
    </recommendedName>
</protein>
<evidence type="ECO:0000256" key="9">
    <source>
        <dbReference type="ARBA" id="ARBA00049473"/>
    </source>
</evidence>
<evidence type="ECO:0000256" key="10">
    <source>
        <dbReference type="PIRSR" id="PIRSR605478-1"/>
    </source>
</evidence>
<dbReference type="GO" id="GO:0046872">
    <property type="term" value="F:metal ion binding"/>
    <property type="evidence" value="ECO:0007669"/>
    <property type="project" value="UniProtKB-KW"/>
</dbReference>
<reference evidence="19" key="2">
    <citation type="submission" date="2012-11" db="EMBL/GenBank/DDBJ databases">
        <authorList>
            <person name="Kuo A."/>
            <person name="Curtis B.A."/>
            <person name="Tanifuji G."/>
            <person name="Burki F."/>
            <person name="Gruber A."/>
            <person name="Irimia M."/>
            <person name="Maruyama S."/>
            <person name="Arias M.C."/>
            <person name="Ball S.G."/>
            <person name="Gile G.H."/>
            <person name="Hirakawa Y."/>
            <person name="Hopkins J.F."/>
            <person name="Rensing S.A."/>
            <person name="Schmutz J."/>
            <person name="Symeonidi A."/>
            <person name="Elias M."/>
            <person name="Eveleigh R.J."/>
            <person name="Herman E.K."/>
            <person name="Klute M.J."/>
            <person name="Nakayama T."/>
            <person name="Obornik M."/>
            <person name="Reyes-Prieto A."/>
            <person name="Armbrust E.V."/>
            <person name="Aves S.J."/>
            <person name="Beiko R.G."/>
            <person name="Coutinho P."/>
            <person name="Dacks J.B."/>
            <person name="Durnford D.G."/>
            <person name="Fast N.M."/>
            <person name="Green B.R."/>
            <person name="Grisdale C."/>
            <person name="Hempe F."/>
            <person name="Henrissat B."/>
            <person name="Hoppner M.P."/>
            <person name="Ishida K.-I."/>
            <person name="Kim E."/>
            <person name="Koreny L."/>
            <person name="Kroth P.G."/>
            <person name="Liu Y."/>
            <person name="Malik S.-B."/>
            <person name="Maier U.G."/>
            <person name="McRose D."/>
            <person name="Mock T."/>
            <person name="Neilson J.A."/>
            <person name="Onodera N.T."/>
            <person name="Poole A.M."/>
            <person name="Pritham E.J."/>
            <person name="Richards T.A."/>
            <person name="Rocap G."/>
            <person name="Roy S.W."/>
            <person name="Sarai C."/>
            <person name="Schaack S."/>
            <person name="Shirato S."/>
            <person name="Slamovits C.H."/>
            <person name="Spencer D.F."/>
            <person name="Suzuki S."/>
            <person name="Worden A.Z."/>
            <person name="Zauner S."/>
            <person name="Barry K."/>
            <person name="Bell C."/>
            <person name="Bharti A.K."/>
            <person name="Crow J.A."/>
            <person name="Grimwood J."/>
            <person name="Kramer R."/>
            <person name="Lindquist E."/>
            <person name="Lucas S."/>
            <person name="Salamov A."/>
            <person name="McFadden G.I."/>
            <person name="Lane C.E."/>
            <person name="Keeling P.J."/>
            <person name="Gray M.W."/>
            <person name="Grigoriev I.V."/>
            <person name="Archibald J.M."/>
        </authorList>
    </citation>
    <scope>NUCLEOTIDE SEQUENCE</scope>
    <source>
        <strain evidence="19">CCMP2712</strain>
    </source>
</reference>
<dbReference type="PaxDb" id="55529-EKX49564"/>
<comment type="function">
    <text evidence="15">Catalyzes the transfer of a two-carbon ketol group from a ketose donor to an aldose acceptor, via a covalent intermediate with the cofactor thiamine pyrophosphate.</text>
</comment>
<evidence type="ECO:0000313" key="18">
    <source>
        <dbReference type="EnsemblProtists" id="EKX49564"/>
    </source>
</evidence>
<evidence type="ECO:0000256" key="12">
    <source>
        <dbReference type="PIRSR" id="PIRSR605478-3"/>
    </source>
</evidence>
<feature type="binding site" evidence="11">
    <location>
        <position position="481"/>
    </location>
    <ligand>
        <name>substrate</name>
    </ligand>
</feature>
<dbReference type="SUPFAM" id="SSF52922">
    <property type="entry name" value="TK C-terminal domain-like"/>
    <property type="match status" value="1"/>
</dbReference>
<organism evidence="17">
    <name type="scientific">Guillardia theta (strain CCMP2712)</name>
    <name type="common">Cryptophyte</name>
    <dbReference type="NCBI Taxonomy" id="905079"/>
    <lineage>
        <taxon>Eukaryota</taxon>
        <taxon>Cryptophyceae</taxon>
        <taxon>Pyrenomonadales</taxon>
        <taxon>Geminigeraceae</taxon>
        <taxon>Guillardia</taxon>
    </lineage>
</organism>
<dbReference type="eggNOG" id="KOG0523">
    <property type="taxonomic scope" value="Eukaryota"/>
</dbReference>
<dbReference type="NCBIfam" id="TIGR00232">
    <property type="entry name" value="tktlase_bact"/>
    <property type="match status" value="1"/>
</dbReference>
<evidence type="ECO:0000259" key="16">
    <source>
        <dbReference type="SMART" id="SM00861"/>
    </source>
</evidence>
<keyword evidence="8 12" id="KW-0786">Thiamine pyrophosphate</keyword>
<evidence type="ECO:0000313" key="17">
    <source>
        <dbReference type="EMBL" id="EKX49564.1"/>
    </source>
</evidence>
<evidence type="ECO:0000256" key="4">
    <source>
        <dbReference type="ARBA" id="ARBA00013152"/>
    </source>
</evidence>
<feature type="binding site" evidence="13">
    <location>
        <position position="199"/>
    </location>
    <ligand>
        <name>Mg(2+)</name>
        <dbReference type="ChEBI" id="CHEBI:18420"/>
    </ligand>
</feature>
<dbReference type="Pfam" id="PF00456">
    <property type="entry name" value="Transketolase_N"/>
    <property type="match status" value="1"/>
</dbReference>
<dbReference type="FunFam" id="3.40.50.970:FF:000003">
    <property type="entry name" value="Transketolase"/>
    <property type="match status" value="1"/>
</dbReference>
<keyword evidence="5 15" id="KW-0808">Transferase</keyword>
<dbReference type="EC" id="2.2.1.1" evidence="4 15"/>
<comment type="cofactor">
    <cofactor evidence="12">
        <name>thiamine diphosphate</name>
        <dbReference type="ChEBI" id="CHEBI:58937"/>
    </cofactor>
    <text evidence="12">Binds 1 thiamine pyrophosphate per subunit. During the reaction, the substrate forms a covalent intermediate with the cofactor.</text>
</comment>
<feature type="active site" description="Proton donor" evidence="10">
    <location>
        <position position="423"/>
    </location>
</feature>
<reference evidence="17 19" key="1">
    <citation type="journal article" date="2012" name="Nature">
        <title>Algal genomes reveal evolutionary mosaicism and the fate of nucleomorphs.</title>
        <authorList>
            <consortium name="DOE Joint Genome Institute"/>
            <person name="Curtis B.A."/>
            <person name="Tanifuji G."/>
            <person name="Burki F."/>
            <person name="Gruber A."/>
            <person name="Irimia M."/>
            <person name="Maruyama S."/>
            <person name="Arias M.C."/>
            <person name="Ball S.G."/>
            <person name="Gile G.H."/>
            <person name="Hirakawa Y."/>
            <person name="Hopkins J.F."/>
            <person name="Kuo A."/>
            <person name="Rensing S.A."/>
            <person name="Schmutz J."/>
            <person name="Symeonidi A."/>
            <person name="Elias M."/>
            <person name="Eveleigh R.J."/>
            <person name="Herman E.K."/>
            <person name="Klute M.J."/>
            <person name="Nakayama T."/>
            <person name="Obornik M."/>
            <person name="Reyes-Prieto A."/>
            <person name="Armbrust E.V."/>
            <person name="Aves S.J."/>
            <person name="Beiko R.G."/>
            <person name="Coutinho P."/>
            <person name="Dacks J.B."/>
            <person name="Durnford D.G."/>
            <person name="Fast N.M."/>
            <person name="Green B.R."/>
            <person name="Grisdale C.J."/>
            <person name="Hempel F."/>
            <person name="Henrissat B."/>
            <person name="Hoppner M.P."/>
            <person name="Ishida K."/>
            <person name="Kim E."/>
            <person name="Koreny L."/>
            <person name="Kroth P.G."/>
            <person name="Liu Y."/>
            <person name="Malik S.B."/>
            <person name="Maier U.G."/>
            <person name="McRose D."/>
            <person name="Mock T."/>
            <person name="Neilson J.A."/>
            <person name="Onodera N.T."/>
            <person name="Poole A.M."/>
            <person name="Pritham E.J."/>
            <person name="Richards T.A."/>
            <person name="Rocap G."/>
            <person name="Roy S.W."/>
            <person name="Sarai C."/>
            <person name="Schaack S."/>
            <person name="Shirato S."/>
            <person name="Slamovits C.H."/>
            <person name="Spencer D.F."/>
            <person name="Suzuki S."/>
            <person name="Worden A.Z."/>
            <person name="Zauner S."/>
            <person name="Barry K."/>
            <person name="Bell C."/>
            <person name="Bharti A.K."/>
            <person name="Crow J.A."/>
            <person name="Grimwood J."/>
            <person name="Kramer R."/>
            <person name="Lindquist E."/>
            <person name="Lucas S."/>
            <person name="Salamov A."/>
            <person name="McFadden G.I."/>
            <person name="Lane C.E."/>
            <person name="Keeling P.J."/>
            <person name="Gray M.W."/>
            <person name="Grigoriev I.V."/>
            <person name="Archibald J.M."/>
        </authorList>
    </citation>
    <scope>NUCLEOTIDE SEQUENCE</scope>
    <source>
        <strain evidence="17 19">CCMP2712</strain>
    </source>
</reference>
<feature type="binding site" evidence="12">
    <location>
        <position position="168"/>
    </location>
    <ligand>
        <name>thiamine diphosphate</name>
        <dbReference type="ChEBI" id="CHEBI:58937"/>
    </ligand>
</feature>
<dbReference type="InterPro" id="IPR033247">
    <property type="entry name" value="Transketolase_fam"/>
</dbReference>
<dbReference type="OMA" id="HTWCMVG"/>
<dbReference type="EMBL" id="JH992981">
    <property type="protein sequence ID" value="EKX49564.1"/>
    <property type="molecule type" value="Genomic_DNA"/>
</dbReference>
<dbReference type="PANTHER" id="PTHR43522">
    <property type="entry name" value="TRANSKETOLASE"/>
    <property type="match status" value="1"/>
</dbReference>
<dbReference type="HOGENOM" id="CLU_009227_0_0_1"/>
<dbReference type="FunFam" id="3.40.50.970:FF:000004">
    <property type="entry name" value="Transketolase"/>
    <property type="match status" value="1"/>
</dbReference>
<feature type="binding site" evidence="12">
    <location>
        <position position="273"/>
    </location>
    <ligand>
        <name>thiamine diphosphate</name>
        <dbReference type="ChEBI" id="CHEBI:58937"/>
    </ligand>
</feature>
<dbReference type="KEGG" id="gtt:GUITHDRAFT_67657"/>
<feature type="domain" description="Transketolase-like pyrimidine-binding" evidence="16">
    <location>
        <begin position="363"/>
        <end position="537"/>
    </location>
</feature>
<proteinExistence type="inferred from homology"/>
<dbReference type="Proteomes" id="UP000011087">
    <property type="component" value="Unassembled WGS sequence"/>
</dbReference>
<comment type="cofactor">
    <cofactor evidence="1">
        <name>Co(2+)</name>
        <dbReference type="ChEBI" id="CHEBI:48828"/>
    </cofactor>
</comment>
<feature type="binding site" evidence="11">
    <location>
        <position position="34"/>
    </location>
    <ligand>
        <name>substrate</name>
    </ligand>
</feature>
<feature type="binding site" evidence="13">
    <location>
        <position position="167"/>
    </location>
    <ligand>
        <name>Mg(2+)</name>
        <dbReference type="ChEBI" id="CHEBI:18420"/>
    </ligand>
</feature>
<dbReference type="PANTHER" id="PTHR43522:SF10">
    <property type="entry name" value="TRANSKETOLASE"/>
    <property type="match status" value="1"/>
</dbReference>
<dbReference type="InterPro" id="IPR005475">
    <property type="entry name" value="Transketolase-like_Pyr-bd"/>
</dbReference>
<dbReference type="Pfam" id="PF02779">
    <property type="entry name" value="Transket_pyr"/>
    <property type="match status" value="1"/>
</dbReference>
<dbReference type="InterPro" id="IPR029061">
    <property type="entry name" value="THDP-binding"/>
</dbReference>
<dbReference type="InterPro" id="IPR020826">
    <property type="entry name" value="Transketolase_BS"/>
</dbReference>
<evidence type="ECO:0000256" key="8">
    <source>
        <dbReference type="ARBA" id="ARBA00023052"/>
    </source>
</evidence>
<dbReference type="RefSeq" id="XP_005836544.1">
    <property type="nucleotide sequence ID" value="XM_005836487.1"/>
</dbReference>
<dbReference type="Gene3D" id="3.40.50.970">
    <property type="match status" value="2"/>
</dbReference>
<comment type="catalytic activity">
    <reaction evidence="9 15">
        <text>D-sedoheptulose 7-phosphate + D-glyceraldehyde 3-phosphate = aldehydo-D-ribose 5-phosphate + D-xylulose 5-phosphate</text>
        <dbReference type="Rhea" id="RHEA:10508"/>
        <dbReference type="ChEBI" id="CHEBI:57483"/>
        <dbReference type="ChEBI" id="CHEBI:57737"/>
        <dbReference type="ChEBI" id="CHEBI:58273"/>
        <dbReference type="ChEBI" id="CHEBI:59776"/>
        <dbReference type="EC" id="2.2.1.1"/>
    </reaction>
</comment>
<dbReference type="GO" id="GO:0004802">
    <property type="term" value="F:transketolase activity"/>
    <property type="evidence" value="ECO:0007669"/>
    <property type="project" value="UniProtKB-EC"/>
</dbReference>
<dbReference type="GO" id="GO:0006098">
    <property type="term" value="P:pentose-phosphate shunt"/>
    <property type="evidence" value="ECO:0007669"/>
    <property type="project" value="TreeGrafter"/>
</dbReference>
<sequence length="674" mass="72951">MQTATGVDIAALTRAANEARGLAMDSIAAAKSGHLGLPLGCAEIGAVLYSDFLQHNPKDPQWLNRDRFVLSGGHGSMFLYSWLHISGYNLPMSEVKNFRQHHSMTPGHPEFPNSEHNTPGIEATTGPLGQGVVNAAGIAAAQKMEQAMFNTKDHTLFDSVTVALCGDGCLQEGVSAEGAAFAAHEGLDNLIIVYDSNDVTLDKMAEYTQSEDTAARYTAYGWEVVTIDGHDINAVKNTLDKFRSSKNGKPKLLVCKTIIGKGIDEVAGTNAAHGEAGVKYVAEAKKKLGLTEPWQVSQDTYKYFEGVQKRLGSKYDAWKQTYNSWKSVNADKAKLLEMLQSKKTPSAADMFKAIPEISKGKDIATREAGSIVINHISDLVPQFLSGSADLHGSNKNYIKNGGNFGRGFDKTYTGKNFYFGIREHAMGAIMNGIAFHGLYRPSGATFLVFVDYMRASIRVASLAELPCTYILTHDSIGVGEDGPTHQPVETTASLRVIPNLDVIRPADPEETVGAYVHSQQRKDGPTALILTRQNVKTLDSVPAQTRREGVLKGAYVLKKETGALKLIILAAGSEVQHAMAAADALGDGIRVVSVPSMNIFNKQPQSYKDEVLPPSCTKRVAMEAGVGSMWYQYVGLQGKVVSVERFGFSAPGDIVMKELGMTAENLIKECKAYM</sequence>
<evidence type="ECO:0000256" key="7">
    <source>
        <dbReference type="ARBA" id="ARBA00022842"/>
    </source>
</evidence>
<evidence type="ECO:0000256" key="5">
    <source>
        <dbReference type="ARBA" id="ARBA00022679"/>
    </source>
</evidence>
<dbReference type="GO" id="GO:0005829">
    <property type="term" value="C:cytosol"/>
    <property type="evidence" value="ECO:0007669"/>
    <property type="project" value="TreeGrafter"/>
</dbReference>
<feature type="site" description="Important for catalytic activity" evidence="14">
    <location>
        <position position="34"/>
    </location>
</feature>
<feature type="site" description="Important for catalytic activity" evidence="14">
    <location>
        <position position="273"/>
    </location>
</feature>
<evidence type="ECO:0000256" key="3">
    <source>
        <dbReference type="ARBA" id="ARBA00011738"/>
    </source>
</evidence>
<feature type="binding site" evidence="11">
    <location>
        <position position="366"/>
    </location>
    <ligand>
        <name>substrate</name>
    </ligand>
</feature>
<evidence type="ECO:0000313" key="19">
    <source>
        <dbReference type="Proteomes" id="UP000011087"/>
    </source>
</evidence>
<accession>L1JMR2</accession>
<feature type="binding site" evidence="12">
    <location>
        <position position="449"/>
    </location>
    <ligand>
        <name>thiamine diphosphate</name>
        <dbReference type="ChEBI" id="CHEBI:58937"/>
    </ligand>
</feature>
<feature type="binding site" evidence="12">
    <location>
        <begin position="126"/>
        <end position="128"/>
    </location>
    <ligand>
        <name>thiamine diphosphate</name>
        <dbReference type="ChEBI" id="CHEBI:58937"/>
    </ligand>
</feature>
<dbReference type="AlphaFoldDB" id="L1JMR2"/>